<evidence type="ECO:0000259" key="9">
    <source>
        <dbReference type="Pfam" id="PF18916"/>
    </source>
</evidence>
<protein>
    <submittedName>
        <fullName evidence="10">Lycopene cyclase domain-containing protein</fullName>
    </submittedName>
</protein>
<dbReference type="EMBL" id="WBJZ01000020">
    <property type="protein sequence ID" value="KAB1654078.1"/>
    <property type="molecule type" value="Genomic_DNA"/>
</dbReference>
<evidence type="ECO:0000256" key="2">
    <source>
        <dbReference type="ARBA" id="ARBA00004829"/>
    </source>
</evidence>
<organism evidence="10 11">
    <name type="scientific">Pseudoclavibacter chungangensis</name>
    <dbReference type="NCBI Taxonomy" id="587635"/>
    <lineage>
        <taxon>Bacteria</taxon>
        <taxon>Bacillati</taxon>
        <taxon>Actinomycetota</taxon>
        <taxon>Actinomycetes</taxon>
        <taxon>Micrococcales</taxon>
        <taxon>Microbacteriaceae</taxon>
        <taxon>Pseudoclavibacter</taxon>
    </lineage>
</organism>
<reference evidence="10 11" key="1">
    <citation type="submission" date="2019-09" db="EMBL/GenBank/DDBJ databases">
        <title>Phylogeny of genus Pseudoclavibacter and closely related genus.</title>
        <authorList>
            <person name="Li Y."/>
        </authorList>
    </citation>
    <scope>NUCLEOTIDE SEQUENCE [LARGE SCALE GENOMIC DNA]</scope>
    <source>
        <strain evidence="10 11">DSM 23821</strain>
    </source>
</reference>
<feature type="transmembrane region" description="Helical" evidence="8">
    <location>
        <begin position="35"/>
        <end position="60"/>
    </location>
</feature>
<dbReference type="AlphaFoldDB" id="A0A7J5BNZ1"/>
<dbReference type="GO" id="GO:0016020">
    <property type="term" value="C:membrane"/>
    <property type="evidence" value="ECO:0007669"/>
    <property type="project" value="UniProtKB-SubCell"/>
</dbReference>
<keyword evidence="3 8" id="KW-0812">Transmembrane</keyword>
<evidence type="ECO:0000256" key="4">
    <source>
        <dbReference type="ARBA" id="ARBA00022746"/>
    </source>
</evidence>
<evidence type="ECO:0000256" key="5">
    <source>
        <dbReference type="ARBA" id="ARBA00022989"/>
    </source>
</evidence>
<dbReference type="Proteomes" id="UP000467240">
    <property type="component" value="Unassembled WGS sequence"/>
</dbReference>
<keyword evidence="7" id="KW-0413">Isomerase</keyword>
<dbReference type="Pfam" id="PF18916">
    <property type="entry name" value="Lycopene_cyc"/>
    <property type="match status" value="1"/>
</dbReference>
<keyword evidence="6 8" id="KW-0472">Membrane</keyword>
<evidence type="ECO:0000256" key="6">
    <source>
        <dbReference type="ARBA" id="ARBA00023136"/>
    </source>
</evidence>
<evidence type="ECO:0000256" key="3">
    <source>
        <dbReference type="ARBA" id="ARBA00022692"/>
    </source>
</evidence>
<feature type="domain" description="Lycopene cyclase" evidence="9">
    <location>
        <begin position="6"/>
        <end position="93"/>
    </location>
</feature>
<keyword evidence="5 8" id="KW-1133">Transmembrane helix</keyword>
<evidence type="ECO:0000256" key="1">
    <source>
        <dbReference type="ARBA" id="ARBA00004141"/>
    </source>
</evidence>
<gene>
    <name evidence="10" type="ORF">F8O01_14285</name>
</gene>
<dbReference type="InterPro" id="IPR017825">
    <property type="entry name" value="Lycopene_cyclase_dom"/>
</dbReference>
<name>A0A7J5BNZ1_9MICO</name>
<feature type="transmembrane region" description="Helical" evidence="8">
    <location>
        <begin position="80"/>
        <end position="97"/>
    </location>
</feature>
<dbReference type="GO" id="GO:0045436">
    <property type="term" value="F:lycopene beta cyclase activity"/>
    <property type="evidence" value="ECO:0007669"/>
    <property type="project" value="UniProtKB-ARBA"/>
</dbReference>
<dbReference type="GO" id="GO:0016117">
    <property type="term" value="P:carotenoid biosynthetic process"/>
    <property type="evidence" value="ECO:0007669"/>
    <property type="project" value="UniProtKB-KW"/>
</dbReference>
<comment type="pathway">
    <text evidence="2">Carotenoid biosynthesis.</text>
</comment>
<dbReference type="OrthoDB" id="3402548at2"/>
<dbReference type="NCBIfam" id="TIGR03462">
    <property type="entry name" value="CarR_dom_SF"/>
    <property type="match status" value="1"/>
</dbReference>
<sequence>MPEYTIATALTLLAVVLVELLWLRTGIFRKPRFWIAMAIMLSFQVLVDGWLTKLHAPIVIYDDSRTSGIRWPFDIPVEDFGFGFAMITLTLIVWLRVTGRHRVSGSSSDAADDRDGRRTR</sequence>
<comment type="subcellular location">
    <subcellularLocation>
        <location evidence="1">Membrane</location>
        <topology evidence="1">Multi-pass membrane protein</topology>
    </subcellularLocation>
</comment>
<proteinExistence type="predicted"/>
<evidence type="ECO:0000256" key="8">
    <source>
        <dbReference type="SAM" id="Phobius"/>
    </source>
</evidence>
<evidence type="ECO:0000256" key="7">
    <source>
        <dbReference type="ARBA" id="ARBA00023235"/>
    </source>
</evidence>
<dbReference type="GO" id="GO:0016872">
    <property type="term" value="F:intramolecular lyase activity"/>
    <property type="evidence" value="ECO:0007669"/>
    <property type="project" value="InterPro"/>
</dbReference>
<evidence type="ECO:0000313" key="10">
    <source>
        <dbReference type="EMBL" id="KAB1654078.1"/>
    </source>
</evidence>
<evidence type="ECO:0000313" key="11">
    <source>
        <dbReference type="Proteomes" id="UP000467240"/>
    </source>
</evidence>
<feature type="transmembrane region" description="Helical" evidence="8">
    <location>
        <begin position="6"/>
        <end position="23"/>
    </location>
</feature>
<dbReference type="RefSeq" id="WP_158041629.1">
    <property type="nucleotide sequence ID" value="NZ_JACCFV010000001.1"/>
</dbReference>
<keyword evidence="11" id="KW-1185">Reference proteome</keyword>
<comment type="caution">
    <text evidence="10">The sequence shown here is derived from an EMBL/GenBank/DDBJ whole genome shotgun (WGS) entry which is preliminary data.</text>
</comment>
<accession>A0A7J5BNZ1</accession>
<keyword evidence="4" id="KW-0125">Carotenoid biosynthesis</keyword>